<dbReference type="EMBL" id="UOEQ01000277">
    <property type="protein sequence ID" value="VAW20477.1"/>
    <property type="molecule type" value="Genomic_DNA"/>
</dbReference>
<evidence type="ECO:0000313" key="1">
    <source>
        <dbReference type="EMBL" id="VAW20477.1"/>
    </source>
</evidence>
<dbReference type="AlphaFoldDB" id="A0A3B0U4D1"/>
<organism evidence="1">
    <name type="scientific">hydrothermal vent metagenome</name>
    <dbReference type="NCBI Taxonomy" id="652676"/>
    <lineage>
        <taxon>unclassified sequences</taxon>
        <taxon>metagenomes</taxon>
        <taxon>ecological metagenomes</taxon>
    </lineage>
</organism>
<gene>
    <name evidence="1" type="ORF">MNBD_ALPHA11-921</name>
</gene>
<reference evidence="1" key="1">
    <citation type="submission" date="2018-06" db="EMBL/GenBank/DDBJ databases">
        <authorList>
            <person name="Zhirakovskaya E."/>
        </authorList>
    </citation>
    <scope>NUCLEOTIDE SEQUENCE</scope>
</reference>
<feature type="non-terminal residue" evidence="1">
    <location>
        <position position="1"/>
    </location>
</feature>
<sequence length="125" mass="13983">HNQIVVFREVGRLSAGRLAASKLAASKLAASPLETKEKLLQPGQKILWDQRFVVKNTSKNPVIVKSALTLNRQQLQDHVAGVDHLKMDWVHSCVMVVDKEENLLAIGTNSLDKSIICELVNFSWR</sequence>
<protein>
    <submittedName>
        <fullName evidence="1">Uncharacterized protein</fullName>
    </submittedName>
</protein>
<proteinExistence type="predicted"/>
<name>A0A3B0U4D1_9ZZZZ</name>
<accession>A0A3B0U4D1</accession>